<feature type="region of interest" description="Disordered" evidence="2">
    <location>
        <begin position="23"/>
        <end position="53"/>
    </location>
</feature>
<dbReference type="OrthoDB" id="14196at2"/>
<reference evidence="5 7" key="1">
    <citation type="submission" date="2013-06" db="EMBL/GenBank/DDBJ databases">
        <title>Rumen cellulosomics: divergent fiber-degrading strategies revealed by comparative genome-wide analysis of six Ruminococcal strains.</title>
        <authorList>
            <person name="Dassa B."/>
            <person name="Borovok I."/>
            <person name="Lamed R."/>
            <person name="Flint H."/>
            <person name="Yeoman C.J."/>
            <person name="White B."/>
            <person name="Bayer E.A."/>
        </authorList>
    </citation>
    <scope>NUCLEOTIDE SEQUENCE [LARGE SCALE GENOMIC DNA]</scope>
    <source>
        <strain evidence="5 7">SY3</strain>
    </source>
</reference>
<proteinExistence type="predicted"/>
<sequence length="411" mass="46630">MLKKMMAVLLAMAICTGSMAGCSNKKSNKKDKEKNSSETTANEDEAAGPEQQEVLPVASLTVDGEKIDTTDYVMCNIGGIDITFDEFRFYYFQALSQYEQFGIDEKALRDNKETYQQFLEYVISSIKNELVTDKLAADHNIELDDEDQKVIDGNVKKSKESYANEEEFEKEIQRSHLTYDVLVKMFVRAQTYNKVMSALFEKGGEYATTEEDFLKLVNDPKEYAHEVHIMVPFYAQVELDDSTAATYDDMTLSQKISAKNSAYNALDADAKTAAAEKAKTVAEEALQRVKDGEDFSKLIEEYGWDIELDENPGNGYYMRRDNTGGFPKALLDETFSLEPGQVSDKLVEDGTYGYFIVKRLEPDADYIKENMDKMIATNDQPKIQEKFTETMDAMTVTYCSVWDKLTFDSIT</sequence>
<dbReference type="PROSITE" id="PS50198">
    <property type="entry name" value="PPIC_PPIASE_2"/>
    <property type="match status" value="1"/>
</dbReference>
<dbReference type="RefSeq" id="WP_037288008.1">
    <property type="nucleotide sequence ID" value="NZ_JEOB01000003.1"/>
</dbReference>
<dbReference type="PATRIC" id="fig|1341156.4.peg.2081"/>
<dbReference type="GO" id="GO:0003755">
    <property type="term" value="F:peptidyl-prolyl cis-trans isomerase activity"/>
    <property type="evidence" value="ECO:0007669"/>
    <property type="project" value="UniProtKB-KW"/>
</dbReference>
<evidence type="ECO:0000256" key="2">
    <source>
        <dbReference type="SAM" id="MobiDB-lite"/>
    </source>
</evidence>
<keyword evidence="1" id="KW-0413">Isomerase</keyword>
<evidence type="ECO:0000313" key="6">
    <source>
        <dbReference type="EMBL" id="EXM38816.1"/>
    </source>
</evidence>
<keyword evidence="7" id="KW-1185">Reference proteome</keyword>
<comment type="caution">
    <text evidence="5">The sequence shown here is derived from an EMBL/GenBank/DDBJ whole genome shotgun (WGS) entry which is preliminary data.</text>
</comment>
<evidence type="ECO:0000259" key="4">
    <source>
        <dbReference type="PROSITE" id="PS50198"/>
    </source>
</evidence>
<dbReference type="Proteomes" id="UP000021369">
    <property type="component" value="Unassembled WGS sequence"/>
</dbReference>
<evidence type="ECO:0000256" key="1">
    <source>
        <dbReference type="PROSITE-ProRule" id="PRU00278"/>
    </source>
</evidence>
<dbReference type="EMBL" id="JEOB01000003">
    <property type="protein sequence ID" value="EXM38816.1"/>
    <property type="molecule type" value="Genomic_DNA"/>
</dbReference>
<feature type="domain" description="PpiC" evidence="4">
    <location>
        <begin position="257"/>
        <end position="361"/>
    </location>
</feature>
<evidence type="ECO:0000313" key="7">
    <source>
        <dbReference type="Proteomes" id="UP000021369"/>
    </source>
</evidence>
<feature type="chain" id="PRO_5038206605" description="PpiC domain-containing protein" evidence="3">
    <location>
        <begin position="21"/>
        <end position="411"/>
    </location>
</feature>
<dbReference type="Pfam" id="PF13616">
    <property type="entry name" value="Rotamase_3"/>
    <property type="match status" value="1"/>
</dbReference>
<dbReference type="AlphaFoldDB" id="A0A011WMT7"/>
<dbReference type="InterPro" id="IPR027304">
    <property type="entry name" value="Trigger_fact/SurA_dom_sf"/>
</dbReference>
<accession>A0A011WMT7</accession>
<gene>
    <name evidence="6" type="ORF">RASY3_10690</name>
    <name evidence="5" type="ORF">RASY3_19380</name>
</gene>
<evidence type="ECO:0000313" key="5">
    <source>
        <dbReference type="EMBL" id="EXM38345.1"/>
    </source>
</evidence>
<dbReference type="InterPro" id="IPR000297">
    <property type="entry name" value="PPIase_PpiC"/>
</dbReference>
<dbReference type="InterPro" id="IPR046357">
    <property type="entry name" value="PPIase_dom_sf"/>
</dbReference>
<dbReference type="SUPFAM" id="SSF109998">
    <property type="entry name" value="Triger factor/SurA peptide-binding domain-like"/>
    <property type="match status" value="1"/>
</dbReference>
<feature type="signal peptide" evidence="3">
    <location>
        <begin position="1"/>
        <end position="20"/>
    </location>
</feature>
<dbReference type="Gene3D" id="3.10.50.40">
    <property type="match status" value="1"/>
</dbReference>
<name>A0A011WMT7_RUMAL</name>
<protein>
    <recommendedName>
        <fullName evidence="4">PpiC domain-containing protein</fullName>
    </recommendedName>
</protein>
<evidence type="ECO:0000256" key="3">
    <source>
        <dbReference type="SAM" id="SignalP"/>
    </source>
</evidence>
<keyword evidence="3" id="KW-0732">Signal</keyword>
<keyword evidence="1" id="KW-0697">Rotamase</keyword>
<organism evidence="5 7">
    <name type="scientific">Ruminococcus albus SY3</name>
    <dbReference type="NCBI Taxonomy" id="1341156"/>
    <lineage>
        <taxon>Bacteria</taxon>
        <taxon>Bacillati</taxon>
        <taxon>Bacillota</taxon>
        <taxon>Clostridia</taxon>
        <taxon>Eubacteriales</taxon>
        <taxon>Oscillospiraceae</taxon>
        <taxon>Ruminococcus</taxon>
    </lineage>
</organism>
<dbReference type="PROSITE" id="PS51257">
    <property type="entry name" value="PROKAR_LIPOPROTEIN"/>
    <property type="match status" value="1"/>
</dbReference>
<dbReference type="SUPFAM" id="SSF54534">
    <property type="entry name" value="FKBP-like"/>
    <property type="match status" value="1"/>
</dbReference>
<dbReference type="EMBL" id="JEOB01000004">
    <property type="protein sequence ID" value="EXM38345.1"/>
    <property type="molecule type" value="Genomic_DNA"/>
</dbReference>